<accession>A0A1G7D5V3</accession>
<feature type="active site" description="Charge relay system" evidence="5">
    <location>
        <position position="446"/>
    </location>
</feature>
<evidence type="ECO:0000256" key="1">
    <source>
        <dbReference type="ARBA" id="ARBA00022670"/>
    </source>
</evidence>
<reference evidence="9 10" key="1">
    <citation type="submission" date="2016-10" db="EMBL/GenBank/DDBJ databases">
        <authorList>
            <person name="de Groot N.N."/>
        </authorList>
    </citation>
    <scope>NUCLEOTIDE SEQUENCE [LARGE SCALE GENOMIC DNA]</scope>
    <source>
        <strain evidence="9 10">DSM 16195</strain>
    </source>
</reference>
<dbReference type="CDD" id="cd04842">
    <property type="entry name" value="Peptidases_S8_Kp43_protease"/>
    <property type="match status" value="1"/>
</dbReference>
<dbReference type="InterPro" id="IPR008979">
    <property type="entry name" value="Galactose-bd-like_sf"/>
</dbReference>
<sequence>MKKFTFPFSIRRKEVLFLAMVLVFSISYSQTNYAIQFQDETIEIPENISTFEWNQLPESSKLDAGYFGWVQFYETPTQDVQDLFKTRNLQLLEYIPNKTYLFYFPETTSVNFLRNNGVRSIVPVDGTYKLSSELKNPPYAHWATDGDNILVTLQHHKNVNTQFVIDDLANQQISVRHQYKGSNNIDLSIPNNCLETLSNLPYVKWVELIVAPSVKDDTRGRSLHRSNGLDTQTSAGRNYTGSGIGVMVRDDGIVGPHIDFQGRIDNSTASGSGQTHGDGVGGIMAGAGNLDPSMRGMAAGSDVYVVNYQANFLDSQTVGLITSGDVQVTNSSYSNGCNDGYTTITQTVDTQTKDIPTLLHVFSAGNSNNSNCGYGAGNQWGNITGGHKQGKNVIATANVFFDGSLVNSSSRGPAHDGRIKPDIAANGQNQNSTNENNTYQVFGGTSGAAPGIAGISAQLYQAYGELNGGDFPQSALIKATLMNTANEAGNIGPDYKFGYGIVNGLRAAKLIEDGRYFSDDISQGETNGHTINVPTGTTQVRIMVYWSDVPGSPGANPALVNDLDMMVTDPSSTNHLPWILDPTPNATTLDLPATNGVDRLNNVEQVLINNPAAGGYNLEVTGFNVPVGPQEYFVVYELISENLVVTYPNAGESFAPGETESIHWDATNTTNDFLLEYSTDNGTSWNTITTVANDVTNYGWTVPTSITGDALIRVTSGAFSDTSDETFSIARLATNVQVTQVCPDNATFVWNAVTDAESYDFYMLGTTYMDLVGTSTTPTINVPITDPSTPIWAAVVAKNDTEGWKSRRTIAINHPGGLLNCSLANDVSTVSIDNTPSDFALVCAGSNDVVISASFRNSGMDPQSNFTVSYQLDSNPAVEETYTATLNPGQQVAYNFTTPLTITTSGEYTLTVSVALAGDENASNDTETLDFYAVTEATPMDLVESFEPNGFPPPAWVITNPDNVDTWEESTGVIGRNGTPTTTAFVDNYNYNAAGEEDAFITEIVDLTTSPTDAALLFDLAKAQYSSSLFDGLRVEVSTDCGVTYTTVYEKTNLELSTVSGYVTSNWSPSTSSDWRTEVIDLNAFIDDNVQIKFVNINGYGNSTFIDNINITSILGVSENKLEDTVSVYPNPTSDTVFVTFKNNDFEAVSITITNSLGQQLQNINTTNTDTMALEVSGYASGLYFVTIEAAGSSITKKLLVK</sequence>
<keyword evidence="4 5" id="KW-0720">Serine protease</keyword>
<protein>
    <submittedName>
        <fullName evidence="9">Por secretion system C-terminal sorting domain-containing protein</fullName>
    </submittedName>
</protein>
<dbReference type="GO" id="GO:0006508">
    <property type="term" value="P:proteolysis"/>
    <property type="evidence" value="ECO:0007669"/>
    <property type="project" value="UniProtKB-KW"/>
</dbReference>
<gene>
    <name evidence="9" type="ORF">SAMN05421855_101786</name>
</gene>
<comment type="similarity">
    <text evidence="5">Belongs to the peptidase S8 family.</text>
</comment>
<dbReference type="InterPro" id="IPR015500">
    <property type="entry name" value="Peptidase_S8_subtilisin-rel"/>
</dbReference>
<feature type="active site" description="Charge relay system" evidence="5">
    <location>
        <position position="250"/>
    </location>
</feature>
<dbReference type="Pfam" id="PF18962">
    <property type="entry name" value="Por_Secre_tail"/>
    <property type="match status" value="1"/>
</dbReference>
<evidence type="ECO:0000313" key="9">
    <source>
        <dbReference type="EMBL" id="SDE46883.1"/>
    </source>
</evidence>
<dbReference type="GO" id="GO:0004252">
    <property type="term" value="F:serine-type endopeptidase activity"/>
    <property type="evidence" value="ECO:0007669"/>
    <property type="project" value="UniProtKB-UniRule"/>
</dbReference>
<feature type="domain" description="Peptidase S8/S53" evidence="7">
    <location>
        <begin position="241"/>
        <end position="500"/>
    </location>
</feature>
<dbReference type="Pfam" id="PF00082">
    <property type="entry name" value="Peptidase_S8"/>
    <property type="match status" value="1"/>
</dbReference>
<name>A0A1G7D5V3_9FLAO</name>
<dbReference type="Gene3D" id="3.40.50.200">
    <property type="entry name" value="Peptidase S8/S53 domain"/>
    <property type="match status" value="1"/>
</dbReference>
<evidence type="ECO:0000256" key="6">
    <source>
        <dbReference type="SAM" id="MobiDB-lite"/>
    </source>
</evidence>
<organism evidence="9 10">
    <name type="scientific">Ulvibacter litoralis</name>
    <dbReference type="NCBI Taxonomy" id="227084"/>
    <lineage>
        <taxon>Bacteria</taxon>
        <taxon>Pseudomonadati</taxon>
        <taxon>Bacteroidota</taxon>
        <taxon>Flavobacteriia</taxon>
        <taxon>Flavobacteriales</taxon>
        <taxon>Flavobacteriaceae</taxon>
        <taxon>Ulvibacter</taxon>
    </lineage>
</organism>
<dbReference type="SUPFAM" id="SSF52743">
    <property type="entry name" value="Subtilisin-like"/>
    <property type="match status" value="1"/>
</dbReference>
<evidence type="ECO:0000259" key="7">
    <source>
        <dbReference type="Pfam" id="PF00082"/>
    </source>
</evidence>
<evidence type="ECO:0000256" key="2">
    <source>
        <dbReference type="ARBA" id="ARBA00022729"/>
    </source>
</evidence>
<dbReference type="NCBIfam" id="TIGR04183">
    <property type="entry name" value="Por_Secre_tail"/>
    <property type="match status" value="1"/>
</dbReference>
<dbReference type="EMBL" id="FNBA01000001">
    <property type="protein sequence ID" value="SDE46883.1"/>
    <property type="molecule type" value="Genomic_DNA"/>
</dbReference>
<dbReference type="STRING" id="227084.SAMN05421855_101786"/>
<keyword evidence="3 5" id="KW-0378">Hydrolase</keyword>
<dbReference type="InterPro" id="IPR034058">
    <property type="entry name" value="TagA/B/C/D_pept_dom"/>
</dbReference>
<dbReference type="AlphaFoldDB" id="A0A1G7D5V3"/>
<evidence type="ECO:0000256" key="3">
    <source>
        <dbReference type="ARBA" id="ARBA00022801"/>
    </source>
</evidence>
<dbReference type="InterPro" id="IPR000209">
    <property type="entry name" value="Peptidase_S8/S53_dom"/>
</dbReference>
<dbReference type="InterPro" id="IPR026444">
    <property type="entry name" value="Secre_tail"/>
</dbReference>
<dbReference type="PROSITE" id="PS00138">
    <property type="entry name" value="SUBTILASE_SER"/>
    <property type="match status" value="1"/>
</dbReference>
<keyword evidence="2" id="KW-0732">Signal</keyword>
<dbReference type="InterPro" id="IPR023828">
    <property type="entry name" value="Peptidase_S8_Ser-AS"/>
</dbReference>
<proteinExistence type="inferred from homology"/>
<keyword evidence="1 5" id="KW-0645">Protease</keyword>
<dbReference type="SUPFAM" id="SSF49785">
    <property type="entry name" value="Galactose-binding domain-like"/>
    <property type="match status" value="1"/>
</dbReference>
<dbReference type="Gene3D" id="2.60.120.380">
    <property type="match status" value="1"/>
</dbReference>
<dbReference type="RefSeq" id="WP_093140741.1">
    <property type="nucleotide sequence ID" value="NZ_BMWO01000001.1"/>
</dbReference>
<dbReference type="Gene3D" id="2.60.120.260">
    <property type="entry name" value="Galactose-binding domain-like"/>
    <property type="match status" value="1"/>
</dbReference>
<evidence type="ECO:0000256" key="4">
    <source>
        <dbReference type="ARBA" id="ARBA00022825"/>
    </source>
</evidence>
<feature type="active site" description="Charge relay system" evidence="5">
    <location>
        <position position="276"/>
    </location>
</feature>
<feature type="region of interest" description="Disordered" evidence="6">
    <location>
        <begin position="219"/>
        <end position="241"/>
    </location>
</feature>
<dbReference type="PRINTS" id="PR00723">
    <property type="entry name" value="SUBTILISIN"/>
</dbReference>
<feature type="domain" description="Secretion system C-terminal sorting" evidence="8">
    <location>
        <begin position="1128"/>
        <end position="1201"/>
    </location>
</feature>
<feature type="compositionally biased region" description="Polar residues" evidence="6">
    <location>
        <begin position="228"/>
        <end position="241"/>
    </location>
</feature>
<evidence type="ECO:0000313" key="10">
    <source>
        <dbReference type="Proteomes" id="UP000199321"/>
    </source>
</evidence>
<dbReference type="OrthoDB" id="9792152at2"/>
<keyword evidence="10" id="KW-1185">Reference proteome</keyword>
<evidence type="ECO:0000259" key="8">
    <source>
        <dbReference type="Pfam" id="PF18962"/>
    </source>
</evidence>
<evidence type="ECO:0000256" key="5">
    <source>
        <dbReference type="PROSITE-ProRule" id="PRU01240"/>
    </source>
</evidence>
<dbReference type="PROSITE" id="PS51892">
    <property type="entry name" value="SUBTILASE"/>
    <property type="match status" value="1"/>
</dbReference>
<dbReference type="InterPro" id="IPR036852">
    <property type="entry name" value="Peptidase_S8/S53_dom_sf"/>
</dbReference>
<dbReference type="Proteomes" id="UP000199321">
    <property type="component" value="Unassembled WGS sequence"/>
</dbReference>